<feature type="transmembrane region" description="Helical" evidence="9">
    <location>
        <begin position="118"/>
        <end position="138"/>
    </location>
</feature>
<name>U3B1L0_9VIBR</name>
<dbReference type="EMBL" id="BATM01000020">
    <property type="protein sequence ID" value="GAD79855.1"/>
    <property type="molecule type" value="Genomic_DNA"/>
</dbReference>
<organism evidence="10 11">
    <name type="scientific">Vibrio ezurae NBRC 102218</name>
    <dbReference type="NCBI Taxonomy" id="1219080"/>
    <lineage>
        <taxon>Bacteria</taxon>
        <taxon>Pseudomonadati</taxon>
        <taxon>Pseudomonadota</taxon>
        <taxon>Gammaproteobacteria</taxon>
        <taxon>Vibrionales</taxon>
        <taxon>Vibrionaceae</taxon>
        <taxon>Vibrio</taxon>
    </lineage>
</organism>
<evidence type="ECO:0000256" key="7">
    <source>
        <dbReference type="ARBA" id="ARBA00023136"/>
    </source>
</evidence>
<keyword evidence="2" id="KW-0813">Transport</keyword>
<feature type="transmembrane region" description="Helical" evidence="9">
    <location>
        <begin position="6"/>
        <end position="26"/>
    </location>
</feature>
<keyword evidence="5 9" id="KW-0812">Transmembrane</keyword>
<evidence type="ECO:0000256" key="8">
    <source>
        <dbReference type="ARBA" id="ARBA00035655"/>
    </source>
</evidence>
<protein>
    <submittedName>
        <fullName evidence="10">Uncharacterized protein</fullName>
    </submittedName>
</protein>
<dbReference type="GO" id="GO:0005886">
    <property type="term" value="C:plasma membrane"/>
    <property type="evidence" value="ECO:0007669"/>
    <property type="project" value="UniProtKB-SubCell"/>
</dbReference>
<gene>
    <name evidence="10" type="ORF">VEZ01S_20_01280</name>
</gene>
<evidence type="ECO:0000256" key="3">
    <source>
        <dbReference type="ARBA" id="ARBA00022475"/>
    </source>
</evidence>
<dbReference type="eggNOG" id="COG2391">
    <property type="taxonomic scope" value="Bacteria"/>
</dbReference>
<evidence type="ECO:0000256" key="6">
    <source>
        <dbReference type="ARBA" id="ARBA00022989"/>
    </source>
</evidence>
<reference evidence="10 11" key="1">
    <citation type="submission" date="2013-09" db="EMBL/GenBank/DDBJ databases">
        <title>Whole genome shotgun sequence of Vibrio ezurae NBRC 102218.</title>
        <authorList>
            <person name="Yoshida I."/>
            <person name="Hosoyama A."/>
            <person name="Numata M."/>
            <person name="Hashimoto M."/>
            <person name="Hosoyama Y."/>
            <person name="Tsuchikane K."/>
            <person name="Noguchi M."/>
            <person name="Hirakata S."/>
            <person name="Ichikawa N."/>
            <person name="Ohji S."/>
            <person name="Yamazoe A."/>
            <person name="Fujita N."/>
        </authorList>
    </citation>
    <scope>NUCLEOTIDE SEQUENCE [LARGE SCALE GENOMIC DNA]</scope>
    <source>
        <strain evidence="10 11">NBRC 102218</strain>
    </source>
</reference>
<comment type="subcellular location">
    <subcellularLocation>
        <location evidence="1">Cell inner membrane</location>
        <topology evidence="1">Multi-pass membrane protein</topology>
    </subcellularLocation>
</comment>
<comment type="similarity">
    <text evidence="8">Belongs to the TsuA/YedE (TC 9.B.102) family.</text>
</comment>
<evidence type="ECO:0000313" key="11">
    <source>
        <dbReference type="Proteomes" id="UP000016562"/>
    </source>
</evidence>
<dbReference type="Proteomes" id="UP000016562">
    <property type="component" value="Unassembled WGS sequence"/>
</dbReference>
<keyword evidence="7 9" id="KW-0472">Membrane</keyword>
<evidence type="ECO:0000256" key="4">
    <source>
        <dbReference type="ARBA" id="ARBA00022519"/>
    </source>
</evidence>
<evidence type="ECO:0000256" key="1">
    <source>
        <dbReference type="ARBA" id="ARBA00004429"/>
    </source>
</evidence>
<accession>U3B1L0</accession>
<comment type="caution">
    <text evidence="10">The sequence shown here is derived from an EMBL/GenBank/DDBJ whole genome shotgun (WGS) entry which is preliminary data.</text>
</comment>
<evidence type="ECO:0000256" key="5">
    <source>
        <dbReference type="ARBA" id="ARBA00022692"/>
    </source>
</evidence>
<dbReference type="RefSeq" id="WP_021713563.1">
    <property type="nucleotide sequence ID" value="NZ_BATM01000020.1"/>
</dbReference>
<keyword evidence="11" id="KW-1185">Reference proteome</keyword>
<dbReference type="Pfam" id="PF04143">
    <property type="entry name" value="Sulf_transp"/>
    <property type="match status" value="1"/>
</dbReference>
<proteinExistence type="inferred from homology"/>
<dbReference type="PANTHER" id="PTHR30574">
    <property type="entry name" value="INNER MEMBRANE PROTEIN YEDE"/>
    <property type="match status" value="1"/>
</dbReference>
<dbReference type="STRING" id="1219080.VEZ01S_20_01280"/>
<evidence type="ECO:0000313" key="10">
    <source>
        <dbReference type="EMBL" id="GAD79855.1"/>
    </source>
</evidence>
<keyword evidence="4" id="KW-0997">Cell inner membrane</keyword>
<dbReference type="PANTHER" id="PTHR30574:SF1">
    <property type="entry name" value="SULPHUR TRANSPORT DOMAIN-CONTAINING PROTEIN"/>
    <property type="match status" value="1"/>
</dbReference>
<keyword evidence="6 9" id="KW-1133">Transmembrane helix</keyword>
<dbReference type="OrthoDB" id="9814020at2"/>
<feature type="transmembrane region" description="Helical" evidence="9">
    <location>
        <begin position="79"/>
        <end position="97"/>
    </location>
</feature>
<feature type="transmembrane region" description="Helical" evidence="9">
    <location>
        <begin position="52"/>
        <end position="73"/>
    </location>
</feature>
<dbReference type="InterPro" id="IPR007272">
    <property type="entry name" value="Sulf_transp_TsuA/YedE"/>
</dbReference>
<sequence>MEFTVPWASLFGGMLLGVSASILLLFNGKIAGISGIVSGLLKNKVGDKGWRWLFVLGLIAGGLLGTTAFGATIPTSYDSQLWVLLLGGLLVGIGTKIGNGCTSGHGICGIGRLSKRSLVATCVFMLVAGVTVFVRLHLLG</sequence>
<evidence type="ECO:0000256" key="9">
    <source>
        <dbReference type="SAM" id="Phobius"/>
    </source>
</evidence>
<dbReference type="AlphaFoldDB" id="U3B1L0"/>
<keyword evidence="3" id="KW-1003">Cell membrane</keyword>
<evidence type="ECO:0000256" key="2">
    <source>
        <dbReference type="ARBA" id="ARBA00022448"/>
    </source>
</evidence>